<sequence length="134" mass="15897">MKIIHLLFFGCLFYVSVYDVRGNARDNIIEEFKKQFKDYVSQNLSNLCECAIEQLQKIQGRLQIQNSTEVVMMTTNLQALIEEFEKSGKTKQRTKRRGKQGECKFDCRDPELVEQKLSVFFQNLNKRNCFKDRR</sequence>
<gene>
    <name evidence="2" type="ORF">GDO81_010673</name>
</gene>
<evidence type="ECO:0000313" key="2">
    <source>
        <dbReference type="EMBL" id="KAG8578954.1"/>
    </source>
</evidence>
<organism evidence="2 3">
    <name type="scientific">Engystomops pustulosus</name>
    <name type="common">Tungara frog</name>
    <name type="synonym">Physalaemus pustulosus</name>
    <dbReference type="NCBI Taxonomy" id="76066"/>
    <lineage>
        <taxon>Eukaryota</taxon>
        <taxon>Metazoa</taxon>
        <taxon>Chordata</taxon>
        <taxon>Craniata</taxon>
        <taxon>Vertebrata</taxon>
        <taxon>Euteleostomi</taxon>
        <taxon>Amphibia</taxon>
        <taxon>Batrachia</taxon>
        <taxon>Anura</taxon>
        <taxon>Neobatrachia</taxon>
        <taxon>Hyloidea</taxon>
        <taxon>Leptodactylidae</taxon>
        <taxon>Leiuperinae</taxon>
        <taxon>Engystomops</taxon>
    </lineage>
</organism>
<keyword evidence="3" id="KW-1185">Reference proteome</keyword>
<feature type="signal peptide" evidence="1">
    <location>
        <begin position="1"/>
        <end position="22"/>
    </location>
</feature>
<dbReference type="AlphaFoldDB" id="A0AAV7C2U4"/>
<proteinExistence type="predicted"/>
<keyword evidence="1" id="KW-0732">Signal</keyword>
<protein>
    <submittedName>
        <fullName evidence="2">Uncharacterized protein</fullName>
    </submittedName>
</protein>
<evidence type="ECO:0000313" key="3">
    <source>
        <dbReference type="Proteomes" id="UP000824782"/>
    </source>
</evidence>
<name>A0AAV7C2U4_ENGPU</name>
<accession>A0AAV7C2U4</accession>
<evidence type="ECO:0000256" key="1">
    <source>
        <dbReference type="SAM" id="SignalP"/>
    </source>
</evidence>
<dbReference type="EMBL" id="WNYA01000004">
    <property type="protein sequence ID" value="KAG8578954.1"/>
    <property type="molecule type" value="Genomic_DNA"/>
</dbReference>
<comment type="caution">
    <text evidence="2">The sequence shown here is derived from an EMBL/GenBank/DDBJ whole genome shotgun (WGS) entry which is preliminary data.</text>
</comment>
<reference evidence="2" key="1">
    <citation type="thesis" date="2020" institute="ProQuest LLC" country="789 East Eisenhower Parkway, Ann Arbor, MI, USA">
        <title>Comparative Genomics and Chromosome Evolution.</title>
        <authorList>
            <person name="Mudd A.B."/>
        </authorList>
    </citation>
    <scope>NUCLEOTIDE SEQUENCE</scope>
    <source>
        <strain evidence="2">237g6f4</strain>
        <tissue evidence="2">Blood</tissue>
    </source>
</reference>
<dbReference type="Proteomes" id="UP000824782">
    <property type="component" value="Unassembled WGS sequence"/>
</dbReference>
<feature type="chain" id="PRO_5043585897" evidence="1">
    <location>
        <begin position="23"/>
        <end position="134"/>
    </location>
</feature>